<gene>
    <name evidence="1" type="ORF">PACLA_8A018903</name>
</gene>
<sequence length="78" mass="8745">MATDLLLGVKGKFVPDRPEPTREINVTNCGYWIKENDKKTWLNWHAGLAKVDVASVVVICFKINVEDVVLSIVFLVTS</sequence>
<dbReference type="EMBL" id="CACRXK020000624">
    <property type="protein sequence ID" value="CAB3983526.1"/>
    <property type="molecule type" value="Genomic_DNA"/>
</dbReference>
<protein>
    <submittedName>
        <fullName evidence="1">Uncharacterized protein</fullName>
    </submittedName>
</protein>
<name>A0A6S7G5C0_PARCT</name>
<keyword evidence="2" id="KW-1185">Reference proteome</keyword>
<comment type="caution">
    <text evidence="1">The sequence shown here is derived from an EMBL/GenBank/DDBJ whole genome shotgun (WGS) entry which is preliminary data.</text>
</comment>
<proteinExistence type="predicted"/>
<dbReference type="AlphaFoldDB" id="A0A6S7G5C0"/>
<organism evidence="1 2">
    <name type="scientific">Paramuricea clavata</name>
    <name type="common">Red gorgonian</name>
    <name type="synonym">Violescent sea-whip</name>
    <dbReference type="NCBI Taxonomy" id="317549"/>
    <lineage>
        <taxon>Eukaryota</taxon>
        <taxon>Metazoa</taxon>
        <taxon>Cnidaria</taxon>
        <taxon>Anthozoa</taxon>
        <taxon>Octocorallia</taxon>
        <taxon>Malacalcyonacea</taxon>
        <taxon>Plexauridae</taxon>
        <taxon>Paramuricea</taxon>
    </lineage>
</organism>
<evidence type="ECO:0000313" key="1">
    <source>
        <dbReference type="EMBL" id="CAB3983526.1"/>
    </source>
</evidence>
<evidence type="ECO:0000313" key="2">
    <source>
        <dbReference type="Proteomes" id="UP001152795"/>
    </source>
</evidence>
<dbReference type="Proteomes" id="UP001152795">
    <property type="component" value="Unassembled WGS sequence"/>
</dbReference>
<accession>A0A6S7G5C0</accession>
<reference evidence="1" key="1">
    <citation type="submission" date="2020-04" db="EMBL/GenBank/DDBJ databases">
        <authorList>
            <person name="Alioto T."/>
            <person name="Alioto T."/>
            <person name="Gomez Garrido J."/>
        </authorList>
    </citation>
    <scope>NUCLEOTIDE SEQUENCE</scope>
    <source>
        <strain evidence="1">A484AB</strain>
    </source>
</reference>